<dbReference type="PANTHER" id="PTHR11741">
    <property type="entry name" value="ELONGATION FACTOR TS"/>
    <property type="match status" value="1"/>
</dbReference>
<evidence type="ECO:0000256" key="7">
    <source>
        <dbReference type="RuleBase" id="RU000642"/>
    </source>
</evidence>
<keyword evidence="3 6" id="KW-0251">Elongation factor</keyword>
<dbReference type="PROSITE" id="PS01127">
    <property type="entry name" value="EF_TS_2"/>
    <property type="match status" value="1"/>
</dbReference>
<evidence type="ECO:0000259" key="9">
    <source>
        <dbReference type="Pfam" id="PF00889"/>
    </source>
</evidence>
<evidence type="ECO:0000256" key="5">
    <source>
        <dbReference type="ARBA" id="ARBA00025453"/>
    </source>
</evidence>
<dbReference type="SUPFAM" id="SSF46934">
    <property type="entry name" value="UBA-like"/>
    <property type="match status" value="1"/>
</dbReference>
<proteinExistence type="inferred from homology"/>
<comment type="caution">
    <text evidence="10">The sequence shown here is derived from an EMBL/GenBank/DDBJ whole genome shotgun (WGS) entry which is preliminary data.</text>
</comment>
<evidence type="ECO:0000256" key="2">
    <source>
        <dbReference type="ARBA" id="ARBA00016956"/>
    </source>
</evidence>
<keyword evidence="6" id="KW-0963">Cytoplasm</keyword>
<dbReference type="InterPro" id="IPR001816">
    <property type="entry name" value="Transl_elong_EFTs/EF1B"/>
</dbReference>
<dbReference type="NCBIfam" id="TIGR00116">
    <property type="entry name" value="tsf"/>
    <property type="match status" value="1"/>
</dbReference>
<dbReference type="Gene3D" id="1.10.8.10">
    <property type="entry name" value="DNA helicase RuvA subunit, C-terminal domain"/>
    <property type="match status" value="1"/>
</dbReference>
<dbReference type="RefSeq" id="WP_186837044.1">
    <property type="nucleotide sequence ID" value="NZ_JACOPD010000006.1"/>
</dbReference>
<evidence type="ECO:0000256" key="1">
    <source>
        <dbReference type="ARBA" id="ARBA00005532"/>
    </source>
</evidence>
<accession>A0ABR7G1C1</accession>
<dbReference type="SUPFAM" id="SSF54713">
    <property type="entry name" value="Elongation factor Ts (EF-Ts), dimerisation domain"/>
    <property type="match status" value="2"/>
</dbReference>
<dbReference type="CDD" id="cd14275">
    <property type="entry name" value="UBA_EF-Ts"/>
    <property type="match status" value="1"/>
</dbReference>
<comment type="function">
    <text evidence="5 6 7">Associates with the EF-Tu.GDP complex and induces the exchange of GDP to GTP. It remains bound to the aminoacyl-tRNA.EF-Tu.GTP complex up to the GTP hydrolysis stage on the ribosome.</text>
</comment>
<feature type="region of interest" description="Involved in Mg(2+) ion dislocation from EF-Tu" evidence="6">
    <location>
        <begin position="80"/>
        <end position="83"/>
    </location>
</feature>
<feature type="domain" description="Translation elongation factor EFTs/EF1B dimerisation" evidence="9">
    <location>
        <begin position="71"/>
        <end position="343"/>
    </location>
</feature>
<comment type="similarity">
    <text evidence="1 6 7">Belongs to the EF-Ts family.</text>
</comment>
<reference evidence="10 11" key="1">
    <citation type="submission" date="2020-08" db="EMBL/GenBank/DDBJ databases">
        <title>Genome public.</title>
        <authorList>
            <person name="Liu C."/>
            <person name="Sun Q."/>
        </authorList>
    </citation>
    <scope>NUCLEOTIDE SEQUENCE [LARGE SCALE GENOMIC DNA]</scope>
    <source>
        <strain evidence="10 11">NSJ-43</strain>
    </source>
</reference>
<evidence type="ECO:0000256" key="3">
    <source>
        <dbReference type="ARBA" id="ARBA00022768"/>
    </source>
</evidence>
<dbReference type="PROSITE" id="PS01126">
    <property type="entry name" value="EF_TS_1"/>
    <property type="match status" value="1"/>
</dbReference>
<evidence type="ECO:0000256" key="6">
    <source>
        <dbReference type="HAMAP-Rule" id="MF_00050"/>
    </source>
</evidence>
<dbReference type="GO" id="GO:0003746">
    <property type="term" value="F:translation elongation factor activity"/>
    <property type="evidence" value="ECO:0007669"/>
    <property type="project" value="UniProtKB-KW"/>
</dbReference>
<dbReference type="InterPro" id="IPR018101">
    <property type="entry name" value="Transl_elong_Ts_CS"/>
</dbReference>
<dbReference type="HAMAP" id="MF_00050">
    <property type="entry name" value="EF_Ts"/>
    <property type="match status" value="1"/>
</dbReference>
<dbReference type="Proteomes" id="UP000628463">
    <property type="component" value="Unassembled WGS sequence"/>
</dbReference>
<keyword evidence="11" id="KW-1185">Reference proteome</keyword>
<dbReference type="PANTHER" id="PTHR11741:SF0">
    <property type="entry name" value="ELONGATION FACTOR TS, MITOCHONDRIAL"/>
    <property type="match status" value="1"/>
</dbReference>
<gene>
    <name evidence="6" type="primary">tsf</name>
    <name evidence="10" type="ORF">H8S01_09645</name>
</gene>
<sequence length="361" mass="38688">MAAITAAMVKELRESTGAGMMECKKALTETDGDMEAAVDVLRKSGAAKVEKKAGRIAAEGITRVASEGNTAVVAEVNSETDFVAKNATFQEFVQAVADKALKSSVEKAGDGEDVCSILDMKSELEEKTLTIGEKLSIRRFEKLTGDCVASYIHGGGRIGVLVAAEGASGDAVKEALTNIAMQIAAMNPEYISRNDMSADELAKLREIIVDSALNDPATLPKPILNKLIEKAISEKIWSDADIATYEEHKSNMQYLFNFLTKEAAAQLAELALADKADIVADKIFSGLVEGRVSKQLKEICLMDQVYVKAEDGKQSVAKYIAEVGKAAGSSFTIKKFVRFEVGEGLEKKNEDFAAEVAAQLA</sequence>
<evidence type="ECO:0000256" key="4">
    <source>
        <dbReference type="ARBA" id="ARBA00022917"/>
    </source>
</evidence>
<name>A0ABR7G1C1_9FIRM</name>
<evidence type="ECO:0000256" key="8">
    <source>
        <dbReference type="RuleBase" id="RU000643"/>
    </source>
</evidence>
<organism evidence="10 11">
    <name type="scientific">Lachnospira hominis</name>
    <name type="common">ex Liu et al. 2021</name>
    <dbReference type="NCBI Taxonomy" id="2763051"/>
    <lineage>
        <taxon>Bacteria</taxon>
        <taxon>Bacillati</taxon>
        <taxon>Bacillota</taxon>
        <taxon>Clostridia</taxon>
        <taxon>Lachnospirales</taxon>
        <taxon>Lachnospiraceae</taxon>
        <taxon>Lachnospira</taxon>
    </lineage>
</organism>
<evidence type="ECO:0000313" key="11">
    <source>
        <dbReference type="Proteomes" id="UP000628463"/>
    </source>
</evidence>
<comment type="subcellular location">
    <subcellularLocation>
        <location evidence="6 8">Cytoplasm</location>
    </subcellularLocation>
</comment>
<dbReference type="Pfam" id="PF00889">
    <property type="entry name" value="EF_TS"/>
    <property type="match status" value="1"/>
</dbReference>
<dbReference type="Gene3D" id="3.30.479.20">
    <property type="entry name" value="Elongation factor Ts, dimerisation domain"/>
    <property type="match status" value="3"/>
</dbReference>
<dbReference type="EMBL" id="JACOPD010000006">
    <property type="protein sequence ID" value="MBC5681224.1"/>
    <property type="molecule type" value="Genomic_DNA"/>
</dbReference>
<dbReference type="InterPro" id="IPR009060">
    <property type="entry name" value="UBA-like_sf"/>
</dbReference>
<protein>
    <recommendedName>
        <fullName evidence="2 6">Elongation factor Ts</fullName>
        <shortName evidence="6">EF-Ts</shortName>
    </recommendedName>
</protein>
<dbReference type="InterPro" id="IPR014039">
    <property type="entry name" value="Transl_elong_EFTs/EF1B_dimer"/>
</dbReference>
<keyword evidence="4 6" id="KW-0648">Protein biosynthesis</keyword>
<dbReference type="InterPro" id="IPR036402">
    <property type="entry name" value="EF-Ts_dimer_sf"/>
</dbReference>
<evidence type="ECO:0000313" key="10">
    <source>
        <dbReference type="EMBL" id="MBC5681224.1"/>
    </source>
</evidence>